<evidence type="ECO:0000256" key="9">
    <source>
        <dbReference type="ARBA" id="ARBA00061537"/>
    </source>
</evidence>
<dbReference type="OrthoDB" id="9803205at2"/>
<dbReference type="CDD" id="cd00077">
    <property type="entry name" value="HDc"/>
    <property type="match status" value="1"/>
</dbReference>
<dbReference type="GO" id="GO:0005886">
    <property type="term" value="C:plasma membrane"/>
    <property type="evidence" value="ECO:0007669"/>
    <property type="project" value="UniProtKB-SubCell"/>
</dbReference>
<evidence type="ECO:0000256" key="6">
    <source>
        <dbReference type="ARBA" id="ARBA00022884"/>
    </source>
</evidence>
<dbReference type="CDD" id="cd22431">
    <property type="entry name" value="KH-I_RNaseY"/>
    <property type="match status" value="1"/>
</dbReference>
<protein>
    <recommendedName>
        <fullName evidence="10 11">Ribonuclease Y</fullName>
        <shortName evidence="11">RNase Y</shortName>
        <ecNumber evidence="11 12">3.1.-.-</ecNumber>
    </recommendedName>
</protein>
<dbReference type="Pfam" id="PF01966">
    <property type="entry name" value="HD"/>
    <property type="match status" value="1"/>
</dbReference>
<dbReference type="GO" id="GO:0016787">
    <property type="term" value="F:hydrolase activity"/>
    <property type="evidence" value="ECO:0007669"/>
    <property type="project" value="UniProtKB-KW"/>
</dbReference>
<accession>A0A0U5B2J6</accession>
<evidence type="ECO:0000256" key="7">
    <source>
        <dbReference type="ARBA" id="ARBA00022989"/>
    </source>
</evidence>
<keyword evidence="4 11" id="KW-0255">Endonuclease</keyword>
<dbReference type="NCBIfam" id="TIGR00277">
    <property type="entry name" value="HDIG"/>
    <property type="match status" value="1"/>
</dbReference>
<evidence type="ECO:0000256" key="3">
    <source>
        <dbReference type="ARBA" id="ARBA00022722"/>
    </source>
</evidence>
<gene>
    <name evidence="11 13" type="primary">rny</name>
    <name evidence="13" type="ORF">CB4_02995</name>
</gene>
<reference evidence="13 14" key="1">
    <citation type="submission" date="2015-12" db="EMBL/GenBank/DDBJ databases">
        <title>Genome sequence of Aneurinibacillus soli.</title>
        <authorList>
            <person name="Lee J.S."/>
            <person name="Lee K.C."/>
            <person name="Kim K.K."/>
            <person name="Lee B.W."/>
        </authorList>
    </citation>
    <scope>NUCLEOTIDE SEQUENCE [LARGE SCALE GENOMIC DNA]</scope>
    <source>
        <strain evidence="13 14">CB4</strain>
    </source>
</reference>
<dbReference type="InterPro" id="IPR004088">
    <property type="entry name" value="KH_dom_type_1"/>
</dbReference>
<dbReference type="Gene3D" id="3.30.1370.10">
    <property type="entry name" value="K Homology domain, type 1"/>
    <property type="match status" value="1"/>
</dbReference>
<evidence type="ECO:0000256" key="12">
    <source>
        <dbReference type="NCBIfam" id="TIGR03319"/>
    </source>
</evidence>
<dbReference type="KEGG" id="asoc:CB4_02995"/>
<evidence type="ECO:0000313" key="14">
    <source>
        <dbReference type="Proteomes" id="UP000217696"/>
    </source>
</evidence>
<keyword evidence="8" id="KW-0472">Membrane</keyword>
<dbReference type="SUPFAM" id="SSF54791">
    <property type="entry name" value="Eukaryotic type KH-domain (KH-domain type I)"/>
    <property type="match status" value="1"/>
</dbReference>
<dbReference type="PANTHER" id="PTHR12826:SF15">
    <property type="entry name" value="RIBONUCLEASE Y"/>
    <property type="match status" value="1"/>
</dbReference>
<sequence length="513" mass="57975">MTIEIVILIALASLAVGAGIGYVVRKSLAEAKISSAEQAARQIVENAEKEAEALRKEKVLEAKDEVHKLRTDAEKELRERRNESQRQEKRLLQKEESLDRKMEQYERKEVELERREQSINQMHVKAEELLTSQVTELERISNLTQEEAREIILQQVEAEVRHEAAMLAKEIEQRAKEEADKKAREIITTAIQRCAADHVAETTVSVVSLPNDEMKGRIIGREGRNIRALETLTGIDLIIDDTPEAVILSGFDPVRREIARTALEKLVADGRIHPARIEEMVEKARREVDERIREYGEQATFETGIHGLHPDLIKILGRLKFRTSYGQNVLKHSMEVAHLCGLMAAELGEDQMLAKRAGLLHDIGKAIDHEVEGSHVEIGVELAKKYKEHPVVINSIASHHGDCEPTSVIAMLVAAADALSAARPGARRETLETYIRRLEKLEEISESFDGVEKSYAIQAGREVRIMVKPEHVDDLEAHRLARDITKKIENELDYPGHIKVTVIRETRAVEYAK</sequence>
<comment type="similarity">
    <text evidence="9 11">Belongs to the RNase Y family.</text>
</comment>
<keyword evidence="2" id="KW-0812">Transmembrane</keyword>
<dbReference type="InterPro" id="IPR006674">
    <property type="entry name" value="HD_domain"/>
</dbReference>
<dbReference type="PANTHER" id="PTHR12826">
    <property type="entry name" value="RIBONUCLEASE Y"/>
    <property type="match status" value="1"/>
</dbReference>
<dbReference type="GO" id="GO:0003723">
    <property type="term" value="F:RNA binding"/>
    <property type="evidence" value="ECO:0007669"/>
    <property type="project" value="UniProtKB-UniRule"/>
</dbReference>
<proteinExistence type="inferred from homology"/>
<comment type="subcellular location">
    <subcellularLocation>
        <location evidence="1">Cell membrane</location>
        <topology evidence="1">Single-pass membrane protein</topology>
    </subcellularLocation>
</comment>
<dbReference type="Gene3D" id="1.10.3210.10">
    <property type="entry name" value="Hypothetical protein af1432"/>
    <property type="match status" value="1"/>
</dbReference>
<dbReference type="InterPro" id="IPR004087">
    <property type="entry name" value="KH_dom"/>
</dbReference>
<dbReference type="RefSeq" id="WP_096466522.1">
    <property type="nucleotide sequence ID" value="NZ_AP017312.1"/>
</dbReference>
<dbReference type="EC" id="3.1.-.-" evidence="11 12"/>
<name>A0A0U5B2J6_9BACL</name>
<dbReference type="EMBL" id="AP017312">
    <property type="protein sequence ID" value="BAU28818.1"/>
    <property type="molecule type" value="Genomic_DNA"/>
</dbReference>
<evidence type="ECO:0000256" key="4">
    <source>
        <dbReference type="ARBA" id="ARBA00022759"/>
    </source>
</evidence>
<comment type="function">
    <text evidence="11">Endoribonuclease that initiates mRNA decay.</text>
</comment>
<dbReference type="NCBIfam" id="TIGR03319">
    <property type="entry name" value="RNase_Y"/>
    <property type="match status" value="1"/>
</dbReference>
<dbReference type="InterPro" id="IPR017705">
    <property type="entry name" value="Ribonuclease_Y"/>
</dbReference>
<dbReference type="GO" id="GO:0004521">
    <property type="term" value="F:RNA endonuclease activity"/>
    <property type="evidence" value="ECO:0007669"/>
    <property type="project" value="UniProtKB-UniRule"/>
</dbReference>
<keyword evidence="14" id="KW-1185">Reference proteome</keyword>
<keyword evidence="5 11" id="KW-0378">Hydrolase</keyword>
<dbReference type="PROSITE" id="PS51831">
    <property type="entry name" value="HD"/>
    <property type="match status" value="1"/>
</dbReference>
<keyword evidence="3 11" id="KW-0540">Nuclease</keyword>
<dbReference type="PROSITE" id="PS50084">
    <property type="entry name" value="KH_TYPE_1"/>
    <property type="match status" value="1"/>
</dbReference>
<dbReference type="InterPro" id="IPR006675">
    <property type="entry name" value="HDIG_dom"/>
</dbReference>
<evidence type="ECO:0000256" key="2">
    <source>
        <dbReference type="ARBA" id="ARBA00022692"/>
    </source>
</evidence>
<dbReference type="SMART" id="SM00471">
    <property type="entry name" value="HDc"/>
    <property type="match status" value="1"/>
</dbReference>
<dbReference type="Pfam" id="PF12072">
    <property type="entry name" value="RNase_Y_N"/>
    <property type="match status" value="1"/>
</dbReference>
<organism evidence="13 14">
    <name type="scientific">Aneurinibacillus soli</name>
    <dbReference type="NCBI Taxonomy" id="1500254"/>
    <lineage>
        <taxon>Bacteria</taxon>
        <taxon>Bacillati</taxon>
        <taxon>Bacillota</taxon>
        <taxon>Bacilli</taxon>
        <taxon>Bacillales</taxon>
        <taxon>Paenibacillaceae</taxon>
        <taxon>Aneurinibacillus group</taxon>
        <taxon>Aneurinibacillus</taxon>
    </lineage>
</organism>
<dbReference type="HAMAP" id="MF_00335">
    <property type="entry name" value="RNase_Y"/>
    <property type="match status" value="1"/>
</dbReference>
<dbReference type="Pfam" id="PF00013">
    <property type="entry name" value="KH_1"/>
    <property type="match status" value="1"/>
</dbReference>
<keyword evidence="6 11" id="KW-0694">RNA-binding</keyword>
<dbReference type="AlphaFoldDB" id="A0A0U5B2J6"/>
<dbReference type="InterPro" id="IPR036612">
    <property type="entry name" value="KH_dom_type_1_sf"/>
</dbReference>
<evidence type="ECO:0000256" key="11">
    <source>
        <dbReference type="HAMAP-Rule" id="MF_00335"/>
    </source>
</evidence>
<dbReference type="InterPro" id="IPR022711">
    <property type="entry name" value="RNase_Y_N"/>
</dbReference>
<evidence type="ECO:0000256" key="5">
    <source>
        <dbReference type="ARBA" id="ARBA00022801"/>
    </source>
</evidence>
<dbReference type="FunFam" id="1.10.3210.10:FF:000003">
    <property type="entry name" value="Ribonuclease Y"/>
    <property type="match status" value="1"/>
</dbReference>
<dbReference type="GO" id="GO:0006402">
    <property type="term" value="P:mRNA catabolic process"/>
    <property type="evidence" value="ECO:0007669"/>
    <property type="project" value="UniProtKB-UniRule"/>
</dbReference>
<dbReference type="InterPro" id="IPR003607">
    <property type="entry name" value="HD/PDEase_dom"/>
</dbReference>
<evidence type="ECO:0000256" key="10">
    <source>
        <dbReference type="ARBA" id="ARBA00073072"/>
    </source>
</evidence>
<evidence type="ECO:0000256" key="8">
    <source>
        <dbReference type="ARBA" id="ARBA00023136"/>
    </source>
</evidence>
<dbReference type="FunFam" id="3.30.1370.10:FF:000006">
    <property type="entry name" value="Ribonuclease Y"/>
    <property type="match status" value="1"/>
</dbReference>
<dbReference type="SUPFAM" id="SSF109604">
    <property type="entry name" value="HD-domain/PDEase-like"/>
    <property type="match status" value="1"/>
</dbReference>
<keyword evidence="7" id="KW-1133">Transmembrane helix</keyword>
<evidence type="ECO:0000313" key="13">
    <source>
        <dbReference type="EMBL" id="BAU28818.1"/>
    </source>
</evidence>
<dbReference type="Proteomes" id="UP000217696">
    <property type="component" value="Chromosome"/>
</dbReference>
<evidence type="ECO:0000256" key="1">
    <source>
        <dbReference type="ARBA" id="ARBA00004162"/>
    </source>
</evidence>
<dbReference type="SMART" id="SM00322">
    <property type="entry name" value="KH"/>
    <property type="match status" value="1"/>
</dbReference>